<dbReference type="InterPro" id="IPR003738">
    <property type="entry name" value="SRAP"/>
</dbReference>
<keyword evidence="10" id="KW-1185">Reference proteome</keyword>
<evidence type="ECO:0000256" key="2">
    <source>
        <dbReference type="ARBA" id="ARBA00022670"/>
    </source>
</evidence>
<evidence type="ECO:0000313" key="9">
    <source>
        <dbReference type="EMBL" id="GAA1521716.1"/>
    </source>
</evidence>
<evidence type="ECO:0000256" key="1">
    <source>
        <dbReference type="ARBA" id="ARBA00008136"/>
    </source>
</evidence>
<dbReference type="EMBL" id="BAAAQD010000008">
    <property type="protein sequence ID" value="GAA1521716.1"/>
    <property type="molecule type" value="Genomic_DNA"/>
</dbReference>
<evidence type="ECO:0000256" key="4">
    <source>
        <dbReference type="ARBA" id="ARBA00022801"/>
    </source>
</evidence>
<keyword evidence="5" id="KW-0190">Covalent protein-DNA linkage</keyword>
<keyword evidence="2 8" id="KW-0645">Protease</keyword>
<protein>
    <recommendedName>
        <fullName evidence="8">Abasic site processing protein</fullName>
        <ecNumber evidence="8">3.4.-.-</ecNumber>
    </recommendedName>
</protein>
<comment type="similarity">
    <text evidence="1 8">Belongs to the SOS response-associated peptidase family.</text>
</comment>
<dbReference type="SUPFAM" id="SSF143081">
    <property type="entry name" value="BB1717-like"/>
    <property type="match status" value="1"/>
</dbReference>
<dbReference type="PANTHER" id="PTHR13604:SF0">
    <property type="entry name" value="ABASIC SITE PROCESSING PROTEIN HMCES"/>
    <property type="match status" value="1"/>
</dbReference>
<accession>A0ABN2AL91</accession>
<keyword evidence="7" id="KW-0456">Lyase</keyword>
<evidence type="ECO:0000313" key="10">
    <source>
        <dbReference type="Proteomes" id="UP001501470"/>
    </source>
</evidence>
<evidence type="ECO:0000256" key="5">
    <source>
        <dbReference type="ARBA" id="ARBA00023124"/>
    </source>
</evidence>
<proteinExistence type="inferred from homology"/>
<reference evidence="9 10" key="1">
    <citation type="journal article" date="2019" name="Int. J. Syst. Evol. Microbiol.">
        <title>The Global Catalogue of Microorganisms (GCM) 10K type strain sequencing project: providing services to taxonomists for standard genome sequencing and annotation.</title>
        <authorList>
            <consortium name="The Broad Institute Genomics Platform"/>
            <consortium name="The Broad Institute Genome Sequencing Center for Infectious Disease"/>
            <person name="Wu L."/>
            <person name="Ma J."/>
        </authorList>
    </citation>
    <scope>NUCLEOTIDE SEQUENCE [LARGE SCALE GENOMIC DNA]</scope>
    <source>
        <strain evidence="9 10">JCM 15933</strain>
    </source>
</reference>
<dbReference type="Gene3D" id="3.90.1680.10">
    <property type="entry name" value="SOS response associated peptidase-like"/>
    <property type="match status" value="1"/>
</dbReference>
<evidence type="ECO:0000256" key="8">
    <source>
        <dbReference type="RuleBase" id="RU364100"/>
    </source>
</evidence>
<keyword evidence="3" id="KW-0227">DNA damage</keyword>
<evidence type="ECO:0000256" key="6">
    <source>
        <dbReference type="ARBA" id="ARBA00023125"/>
    </source>
</evidence>
<dbReference type="Pfam" id="PF02586">
    <property type="entry name" value="SRAP"/>
    <property type="match status" value="1"/>
</dbReference>
<organism evidence="9 10">
    <name type="scientific">Dactylosporangium maewongense</name>
    <dbReference type="NCBI Taxonomy" id="634393"/>
    <lineage>
        <taxon>Bacteria</taxon>
        <taxon>Bacillati</taxon>
        <taxon>Actinomycetota</taxon>
        <taxon>Actinomycetes</taxon>
        <taxon>Micromonosporales</taxon>
        <taxon>Micromonosporaceae</taxon>
        <taxon>Dactylosporangium</taxon>
    </lineage>
</organism>
<keyword evidence="6" id="KW-0238">DNA-binding</keyword>
<keyword evidence="4 8" id="KW-0378">Hydrolase</keyword>
<sequence length="262" mass="28704">MCGPCRWVATADNASFVTGTVMGMCGRYATSRSNVDLSALFEATDETDGLEPDYNVAPTDQVPVVRVSQSADGRVLSSARWGLVPPWAADLKVGARMINARSETVAESKAFAQSFAKRRCLVPADGWFEWKRGDGKDKQAYFMTLGDDEPCVFAGIWTVWGKGDDRVLTCSIITAPAVDDLALIHDRMPLMLPPSRWDEWLAAPVDERLLAPTPSEHVARLELRPVGARVGDVRNDGRDLLDRVPAPALRSSDVEPIDLTLF</sequence>
<gene>
    <name evidence="9" type="ORF">GCM10009827_042080</name>
</gene>
<dbReference type="EC" id="3.4.-.-" evidence="8"/>
<dbReference type="Proteomes" id="UP001501470">
    <property type="component" value="Unassembled WGS sequence"/>
</dbReference>
<dbReference type="PANTHER" id="PTHR13604">
    <property type="entry name" value="DC12-RELATED"/>
    <property type="match status" value="1"/>
</dbReference>
<evidence type="ECO:0000256" key="7">
    <source>
        <dbReference type="ARBA" id="ARBA00023239"/>
    </source>
</evidence>
<dbReference type="InterPro" id="IPR036590">
    <property type="entry name" value="SRAP-like"/>
</dbReference>
<evidence type="ECO:0000256" key="3">
    <source>
        <dbReference type="ARBA" id="ARBA00022763"/>
    </source>
</evidence>
<name>A0ABN2AL91_9ACTN</name>
<comment type="caution">
    <text evidence="9">The sequence shown here is derived from an EMBL/GenBank/DDBJ whole genome shotgun (WGS) entry which is preliminary data.</text>
</comment>